<name>A0ABY8TNH2_TETOB</name>
<feature type="compositionally biased region" description="Low complexity" evidence="1">
    <location>
        <begin position="238"/>
        <end position="259"/>
    </location>
</feature>
<feature type="compositionally biased region" description="Low complexity" evidence="1">
    <location>
        <begin position="57"/>
        <end position="88"/>
    </location>
</feature>
<keyword evidence="3" id="KW-1185">Reference proteome</keyword>
<dbReference type="InterPro" id="IPR045112">
    <property type="entry name" value="PPAN-like"/>
</dbReference>
<dbReference type="PANTHER" id="PTHR12661">
    <property type="entry name" value="PETER PAN-RELATED"/>
    <property type="match status" value="1"/>
</dbReference>
<evidence type="ECO:0000313" key="3">
    <source>
        <dbReference type="Proteomes" id="UP001244341"/>
    </source>
</evidence>
<dbReference type="Proteomes" id="UP001244341">
    <property type="component" value="Chromosome 2b"/>
</dbReference>
<dbReference type="EMBL" id="CP126209">
    <property type="protein sequence ID" value="WIA09876.1"/>
    <property type="molecule type" value="Genomic_DNA"/>
</dbReference>
<feature type="compositionally biased region" description="Basic and acidic residues" evidence="1">
    <location>
        <begin position="286"/>
        <end position="295"/>
    </location>
</feature>
<feature type="compositionally biased region" description="Acidic residues" evidence="1">
    <location>
        <begin position="320"/>
        <end position="329"/>
    </location>
</feature>
<feature type="region of interest" description="Disordered" evidence="1">
    <location>
        <begin position="161"/>
        <end position="262"/>
    </location>
</feature>
<feature type="compositionally biased region" description="Basic and acidic residues" evidence="1">
    <location>
        <begin position="220"/>
        <end position="237"/>
    </location>
</feature>
<feature type="compositionally biased region" description="Acidic residues" evidence="1">
    <location>
        <begin position="182"/>
        <end position="192"/>
    </location>
</feature>
<sequence length="633" mass="70614">MKQRADLSGSNWVLLDALLRLLRSQYGTTEQEVLVVGPAVYQQLLERMPHHLLTTHQARQASAGQQAGQRRSPRTAAQQQQQQQQAEEQQQREDAQKESVTLLELHLHRLLGRPVAWVAPDGAEQEAGPWPGCPPSLIVFLVSSSKKGSAAAAAAVAAANEKLQAQRPRRRGVRDAEQEQQGSDDDDEEEQEAAAAGSGSEGGCSDGFGSDDDCGDTEEQEHADADTAAVSDDKHEQQQQQQQQQKQQLRQQQQQQWRQPRQEHQHLSLLLLHNAEGLGRAAALNAKERKDQARELKKKQSQQEQQQQQQQQEQQQEQEQAQEQEQEQEQEQHQEQEQEQQQEREQELQRLLPVTRLVHLDPHGLPPWPCCCRATRHGIVPCSDDVTGPAAAVVAAPLLAFLEAALQREGRDRKAATGQAAGRPSALMTVQLTNPESPEPQLQLLAGALPPLPHVCRHQPGAVCLCQGSVLAALDWLLASPPDDATLEARQRGSDSAHLLLPLSPAWYPAMYSRLLSEQLGSVAQRLLDKLPQDARRQQQQQQQQQEQEQLQGQAAPAEPQLSLDLPSLQTAWQEAQQERDRQCQLCYPGPMAHLQLLEVLQKQACEERFIDPLLLHNWGEGCLEALMFHVKS</sequence>
<evidence type="ECO:0000256" key="1">
    <source>
        <dbReference type="SAM" id="MobiDB-lite"/>
    </source>
</evidence>
<feature type="compositionally biased region" description="Basic and acidic residues" evidence="1">
    <location>
        <begin position="330"/>
        <end position="346"/>
    </location>
</feature>
<feature type="region of interest" description="Disordered" evidence="1">
    <location>
        <begin position="286"/>
        <end position="346"/>
    </location>
</feature>
<feature type="compositionally biased region" description="Acidic residues" evidence="1">
    <location>
        <begin position="209"/>
        <end position="219"/>
    </location>
</feature>
<protein>
    <submittedName>
        <fullName evidence="2">Uncharacterized protein</fullName>
    </submittedName>
</protein>
<feature type="compositionally biased region" description="Low complexity" evidence="1">
    <location>
        <begin position="302"/>
        <end position="319"/>
    </location>
</feature>
<gene>
    <name evidence="2" type="ORF">OEZ85_010090</name>
</gene>
<evidence type="ECO:0000313" key="2">
    <source>
        <dbReference type="EMBL" id="WIA09876.1"/>
    </source>
</evidence>
<reference evidence="2 3" key="1">
    <citation type="submission" date="2023-05" db="EMBL/GenBank/DDBJ databases">
        <title>A 100% complete, gapless, phased diploid assembly of the Scenedesmus obliquus UTEX 3031 genome.</title>
        <authorList>
            <person name="Biondi T.C."/>
            <person name="Hanschen E.R."/>
            <person name="Kwon T."/>
            <person name="Eng W."/>
            <person name="Kruse C.P.S."/>
            <person name="Koehler S.I."/>
            <person name="Kunde Y."/>
            <person name="Gleasner C.D."/>
            <person name="You Mak K.T."/>
            <person name="Polle J."/>
            <person name="Hovde B.T."/>
            <person name="Starkenburg S.R."/>
        </authorList>
    </citation>
    <scope>NUCLEOTIDE SEQUENCE [LARGE SCALE GENOMIC DNA]</scope>
    <source>
        <strain evidence="2 3">DOE0152z</strain>
    </source>
</reference>
<feature type="compositionally biased region" description="Low complexity" evidence="1">
    <location>
        <begin position="538"/>
        <end position="559"/>
    </location>
</feature>
<proteinExistence type="predicted"/>
<dbReference type="PANTHER" id="PTHR12661:SF5">
    <property type="entry name" value="SUPPRESSOR OF SWI4 1 HOMOLOG"/>
    <property type="match status" value="1"/>
</dbReference>
<feature type="region of interest" description="Disordered" evidence="1">
    <location>
        <begin position="56"/>
        <end position="97"/>
    </location>
</feature>
<accession>A0ABY8TNH2</accession>
<organism evidence="2 3">
    <name type="scientific">Tetradesmus obliquus</name>
    <name type="common">Green alga</name>
    <name type="synonym">Acutodesmus obliquus</name>
    <dbReference type="NCBI Taxonomy" id="3088"/>
    <lineage>
        <taxon>Eukaryota</taxon>
        <taxon>Viridiplantae</taxon>
        <taxon>Chlorophyta</taxon>
        <taxon>core chlorophytes</taxon>
        <taxon>Chlorophyceae</taxon>
        <taxon>CS clade</taxon>
        <taxon>Sphaeropleales</taxon>
        <taxon>Scenedesmaceae</taxon>
        <taxon>Tetradesmus</taxon>
    </lineage>
</organism>
<feature type="region of interest" description="Disordered" evidence="1">
    <location>
        <begin position="533"/>
        <end position="559"/>
    </location>
</feature>